<organism evidence="1 2">
    <name type="scientific">Mycena belliarum</name>
    <dbReference type="NCBI Taxonomy" id="1033014"/>
    <lineage>
        <taxon>Eukaryota</taxon>
        <taxon>Fungi</taxon>
        <taxon>Dikarya</taxon>
        <taxon>Basidiomycota</taxon>
        <taxon>Agaricomycotina</taxon>
        <taxon>Agaricomycetes</taxon>
        <taxon>Agaricomycetidae</taxon>
        <taxon>Agaricales</taxon>
        <taxon>Marasmiineae</taxon>
        <taxon>Mycenaceae</taxon>
        <taxon>Mycena</taxon>
    </lineage>
</organism>
<dbReference type="Proteomes" id="UP001222325">
    <property type="component" value="Unassembled WGS sequence"/>
</dbReference>
<keyword evidence="2" id="KW-1185">Reference proteome</keyword>
<sequence>MLRDPKKSEKSRKSATCDIFWRGHYIPGSFSPREVEESRRPDPSALRQPPIGVDALIAKSQKWSKAAEGEGLSAFGTAITRVLVVGRFRASRSAPLYAFRVPLRALRRPHRLPPLVTACDIRHHYFWLRGRRLPPQMATLGRRHCSCMVPTRAFRLYPGAYSLLVNATSSLFYAAHFCQRLPLSTIAFTALHAALCWHLLPKFSAPPTAFRLPFALLRFHFLMRRRPEFKWVINNIKNIELVARTVRGIRGVEGVEGVEGVGGVEGLQSRLSTSLKLIIEDRGAIKRPSGHSMDQQVNSLLSPSKASNLSWCREFPDVDAVYSPGQAVFEISVMLCIQIPGILRFIFLIRAEGPTQSRLNMHLACASEASLLVLISVPLCLIGAGLRSGDFESTMESQPKA</sequence>
<proteinExistence type="predicted"/>
<accession>A0AAD6TNH3</accession>
<reference evidence="1" key="1">
    <citation type="submission" date="2023-03" db="EMBL/GenBank/DDBJ databases">
        <title>Massive genome expansion in bonnet fungi (Mycena s.s.) driven by repeated elements and novel gene families across ecological guilds.</title>
        <authorList>
            <consortium name="Lawrence Berkeley National Laboratory"/>
            <person name="Harder C.B."/>
            <person name="Miyauchi S."/>
            <person name="Viragh M."/>
            <person name="Kuo A."/>
            <person name="Thoen E."/>
            <person name="Andreopoulos B."/>
            <person name="Lu D."/>
            <person name="Skrede I."/>
            <person name="Drula E."/>
            <person name="Henrissat B."/>
            <person name="Morin E."/>
            <person name="Kohler A."/>
            <person name="Barry K."/>
            <person name="LaButti K."/>
            <person name="Morin E."/>
            <person name="Salamov A."/>
            <person name="Lipzen A."/>
            <person name="Mereny Z."/>
            <person name="Hegedus B."/>
            <person name="Baldrian P."/>
            <person name="Stursova M."/>
            <person name="Weitz H."/>
            <person name="Taylor A."/>
            <person name="Grigoriev I.V."/>
            <person name="Nagy L.G."/>
            <person name="Martin F."/>
            <person name="Kauserud H."/>
        </authorList>
    </citation>
    <scope>NUCLEOTIDE SEQUENCE</scope>
    <source>
        <strain evidence="1">CBHHK173m</strain>
    </source>
</reference>
<gene>
    <name evidence="1" type="ORF">B0H15DRAFT_934886</name>
</gene>
<comment type="caution">
    <text evidence="1">The sequence shown here is derived from an EMBL/GenBank/DDBJ whole genome shotgun (WGS) entry which is preliminary data.</text>
</comment>
<dbReference type="EMBL" id="JARJCN010000107">
    <property type="protein sequence ID" value="KAJ7074940.1"/>
    <property type="molecule type" value="Genomic_DNA"/>
</dbReference>
<dbReference type="AlphaFoldDB" id="A0AAD6TNH3"/>
<evidence type="ECO:0000313" key="1">
    <source>
        <dbReference type="EMBL" id="KAJ7074940.1"/>
    </source>
</evidence>
<evidence type="ECO:0000313" key="2">
    <source>
        <dbReference type="Proteomes" id="UP001222325"/>
    </source>
</evidence>
<name>A0AAD6TNH3_9AGAR</name>
<protein>
    <submittedName>
        <fullName evidence="1">Uncharacterized protein</fullName>
    </submittedName>
</protein>